<dbReference type="OrthoDB" id="9786919at2"/>
<organism evidence="16 17">
    <name type="scientific">Rothia koreensis</name>
    <dbReference type="NCBI Taxonomy" id="592378"/>
    <lineage>
        <taxon>Bacteria</taxon>
        <taxon>Bacillati</taxon>
        <taxon>Actinomycetota</taxon>
        <taxon>Actinomycetes</taxon>
        <taxon>Micrococcales</taxon>
        <taxon>Micrococcaceae</taxon>
        <taxon>Rothia</taxon>
    </lineage>
</organism>
<dbReference type="InterPro" id="IPR050428">
    <property type="entry name" value="TCS_sensor_his_kinase"/>
</dbReference>
<comment type="cofactor">
    <cofactor evidence="2">
        <name>a divalent metal cation</name>
        <dbReference type="ChEBI" id="CHEBI:60240"/>
    </cofactor>
</comment>
<keyword evidence="11 13" id="KW-0472">Membrane</keyword>
<dbReference type="Pfam" id="PF02518">
    <property type="entry name" value="HATPase_c"/>
    <property type="match status" value="1"/>
</dbReference>
<dbReference type="PANTHER" id="PTHR45436">
    <property type="entry name" value="SENSOR HISTIDINE KINASE YKOH"/>
    <property type="match status" value="1"/>
</dbReference>
<dbReference type="InterPro" id="IPR003660">
    <property type="entry name" value="HAMP_dom"/>
</dbReference>
<evidence type="ECO:0000256" key="1">
    <source>
        <dbReference type="ARBA" id="ARBA00000085"/>
    </source>
</evidence>
<proteinExistence type="predicted"/>
<evidence type="ECO:0000256" key="7">
    <source>
        <dbReference type="ARBA" id="ARBA00022692"/>
    </source>
</evidence>
<keyword evidence="6" id="KW-0808">Transferase</keyword>
<dbReference type="InterPro" id="IPR004358">
    <property type="entry name" value="Sig_transdc_His_kin-like_C"/>
</dbReference>
<evidence type="ECO:0000256" key="13">
    <source>
        <dbReference type="SAM" id="Phobius"/>
    </source>
</evidence>
<dbReference type="EMBL" id="WOGT01000005">
    <property type="protein sequence ID" value="MUN55347.1"/>
    <property type="molecule type" value="Genomic_DNA"/>
</dbReference>
<dbReference type="SUPFAM" id="SSF47384">
    <property type="entry name" value="Homodimeric domain of signal transducing histidine kinase"/>
    <property type="match status" value="1"/>
</dbReference>
<dbReference type="EC" id="2.7.13.3" evidence="4"/>
<dbReference type="PROSITE" id="PS50109">
    <property type="entry name" value="HIS_KIN"/>
    <property type="match status" value="1"/>
</dbReference>
<feature type="region of interest" description="Disordered" evidence="12">
    <location>
        <begin position="69"/>
        <end position="95"/>
    </location>
</feature>
<dbReference type="SMART" id="SM00304">
    <property type="entry name" value="HAMP"/>
    <property type="match status" value="1"/>
</dbReference>
<dbReference type="SMART" id="SM00387">
    <property type="entry name" value="HATPase_c"/>
    <property type="match status" value="1"/>
</dbReference>
<dbReference type="GO" id="GO:0005509">
    <property type="term" value="F:calcium ion binding"/>
    <property type="evidence" value="ECO:0007669"/>
    <property type="project" value="UniProtKB-ARBA"/>
</dbReference>
<dbReference type="Gene3D" id="1.10.287.130">
    <property type="match status" value="1"/>
</dbReference>
<dbReference type="PANTHER" id="PTHR45436:SF5">
    <property type="entry name" value="SENSOR HISTIDINE KINASE TRCS"/>
    <property type="match status" value="1"/>
</dbReference>
<dbReference type="CDD" id="cd06225">
    <property type="entry name" value="HAMP"/>
    <property type="match status" value="1"/>
</dbReference>
<evidence type="ECO:0000259" key="15">
    <source>
        <dbReference type="PROSITE" id="PS50885"/>
    </source>
</evidence>
<dbReference type="InterPro" id="IPR036890">
    <property type="entry name" value="HATPase_C_sf"/>
</dbReference>
<accession>A0A7K1LJH8</accession>
<dbReference type="FunFam" id="1.10.287.130:FF:000001">
    <property type="entry name" value="Two-component sensor histidine kinase"/>
    <property type="match status" value="1"/>
</dbReference>
<evidence type="ECO:0000256" key="9">
    <source>
        <dbReference type="ARBA" id="ARBA00022989"/>
    </source>
</evidence>
<dbReference type="RefSeq" id="WP_129315918.1">
    <property type="nucleotide sequence ID" value="NZ_NOIQ01000014.1"/>
</dbReference>
<keyword evidence="9 13" id="KW-1133">Transmembrane helix</keyword>
<dbReference type="InterPro" id="IPR003594">
    <property type="entry name" value="HATPase_dom"/>
</dbReference>
<evidence type="ECO:0000313" key="16">
    <source>
        <dbReference type="EMBL" id="MUN55347.1"/>
    </source>
</evidence>
<evidence type="ECO:0000256" key="10">
    <source>
        <dbReference type="ARBA" id="ARBA00023012"/>
    </source>
</evidence>
<dbReference type="FunFam" id="3.30.565.10:FF:000006">
    <property type="entry name" value="Sensor histidine kinase WalK"/>
    <property type="match status" value="1"/>
</dbReference>
<dbReference type="SUPFAM" id="SSF55874">
    <property type="entry name" value="ATPase domain of HSP90 chaperone/DNA topoisomerase II/histidine kinase"/>
    <property type="match status" value="1"/>
</dbReference>
<evidence type="ECO:0000256" key="6">
    <source>
        <dbReference type="ARBA" id="ARBA00022679"/>
    </source>
</evidence>
<evidence type="ECO:0000256" key="11">
    <source>
        <dbReference type="ARBA" id="ARBA00023136"/>
    </source>
</evidence>
<dbReference type="InterPro" id="IPR003661">
    <property type="entry name" value="HisK_dim/P_dom"/>
</dbReference>
<evidence type="ECO:0000256" key="12">
    <source>
        <dbReference type="SAM" id="MobiDB-lite"/>
    </source>
</evidence>
<keyword evidence="17" id="KW-1185">Reference proteome</keyword>
<evidence type="ECO:0000256" key="5">
    <source>
        <dbReference type="ARBA" id="ARBA00022553"/>
    </source>
</evidence>
<reference evidence="16 17" key="1">
    <citation type="submission" date="2019-12" db="EMBL/GenBank/DDBJ databases">
        <authorList>
            <person name="Li J."/>
            <person name="Shi Y."/>
            <person name="Xu G."/>
            <person name="Xiao D."/>
            <person name="Ran X."/>
        </authorList>
    </citation>
    <scope>NUCLEOTIDE SEQUENCE [LARGE SCALE GENOMIC DNA]</scope>
    <source>
        <strain evidence="16 17">JCM 15915</strain>
    </source>
</reference>
<evidence type="ECO:0000256" key="4">
    <source>
        <dbReference type="ARBA" id="ARBA00012438"/>
    </source>
</evidence>
<dbReference type="SMART" id="SM00388">
    <property type="entry name" value="HisKA"/>
    <property type="match status" value="1"/>
</dbReference>
<evidence type="ECO:0000259" key="14">
    <source>
        <dbReference type="PROSITE" id="PS50109"/>
    </source>
</evidence>
<feature type="domain" description="Histidine kinase" evidence="14">
    <location>
        <begin position="281"/>
        <end position="496"/>
    </location>
</feature>
<gene>
    <name evidence="16" type="ORF">GMA10_09020</name>
</gene>
<feature type="transmembrane region" description="Helical" evidence="13">
    <location>
        <begin position="179"/>
        <end position="203"/>
    </location>
</feature>
<keyword evidence="8" id="KW-0418">Kinase</keyword>
<feature type="region of interest" description="Disordered" evidence="12">
    <location>
        <begin position="496"/>
        <end position="517"/>
    </location>
</feature>
<comment type="catalytic activity">
    <reaction evidence="1">
        <text>ATP + protein L-histidine = ADP + protein N-phospho-L-histidine.</text>
        <dbReference type="EC" id="2.7.13.3"/>
    </reaction>
</comment>
<dbReference type="CDD" id="cd00082">
    <property type="entry name" value="HisKA"/>
    <property type="match status" value="1"/>
</dbReference>
<sequence length="517" mass="55280">MRQATGRDSDSTTPRRGRAWRLRTRLILILMLLLGLASIVIGVVSYGAMNATLTNQLGSQLTEASDRATNFSGVRPGDAGDVPQGAPNPLNAPGQAAGTLNARIDDGRFLAGGILDTGGSVVNLTDSDREALKNLEPGSPATKVDLSKGKYLVVSDVDHTGQVVVTGLPLKNVQRTLNILVAIMVGVSVAALLLVGLLGSVAVRRTMKPLERVSAVATSVSRLDLESGQLPGASRVARRDAHQDTEVGAVGHALNRMLDNVGAALTARQKSEDRMREFIANASHELRTPLAAIRGYSDLLKWTEDFTPNGEKSLARIDSQSQRMSGLVEDLLLLARLDEGRPPEKEAVDLTELVVENVSDLQVAAPDHEWELALPEEPVTIRADRRQIQQVLLNLLSNARKHTDPGTRVSTGLYASANHRDAILRVADDGPGIDPEFQDKIFARFARADQARSGEVGTSGLGLPIVKAIVEAHAGTVSFTSRPGNTEFEVRLPLLLEAEDSDENDTTTSGMGPSPED</sequence>
<dbReference type="InterPro" id="IPR036097">
    <property type="entry name" value="HisK_dim/P_sf"/>
</dbReference>
<feature type="domain" description="HAMP" evidence="15">
    <location>
        <begin position="204"/>
        <end position="266"/>
    </location>
</feature>
<feature type="transmembrane region" description="Helical" evidence="13">
    <location>
        <begin position="26"/>
        <end position="49"/>
    </location>
</feature>
<dbReference type="Proteomes" id="UP000462152">
    <property type="component" value="Unassembled WGS sequence"/>
</dbReference>
<dbReference type="PRINTS" id="PR00344">
    <property type="entry name" value="BCTRLSENSOR"/>
</dbReference>
<protein>
    <recommendedName>
        <fullName evidence="4">histidine kinase</fullName>
        <ecNumber evidence="4">2.7.13.3</ecNumber>
    </recommendedName>
</protein>
<keyword evidence="10" id="KW-0902">Two-component regulatory system</keyword>
<dbReference type="GO" id="GO:0000155">
    <property type="term" value="F:phosphorelay sensor kinase activity"/>
    <property type="evidence" value="ECO:0007669"/>
    <property type="project" value="InterPro"/>
</dbReference>
<dbReference type="Pfam" id="PF00512">
    <property type="entry name" value="HisKA"/>
    <property type="match status" value="1"/>
</dbReference>
<dbReference type="Gene3D" id="6.10.340.10">
    <property type="match status" value="1"/>
</dbReference>
<dbReference type="GO" id="GO:0005886">
    <property type="term" value="C:plasma membrane"/>
    <property type="evidence" value="ECO:0007669"/>
    <property type="project" value="UniProtKB-SubCell"/>
</dbReference>
<dbReference type="AlphaFoldDB" id="A0A7K1LJH8"/>
<keyword evidence="5" id="KW-0597">Phosphoprotein</keyword>
<dbReference type="InterPro" id="IPR005467">
    <property type="entry name" value="His_kinase_dom"/>
</dbReference>
<comment type="caution">
    <text evidence="16">The sequence shown here is derived from an EMBL/GenBank/DDBJ whole genome shotgun (WGS) entry which is preliminary data.</text>
</comment>
<evidence type="ECO:0000256" key="8">
    <source>
        <dbReference type="ARBA" id="ARBA00022777"/>
    </source>
</evidence>
<evidence type="ECO:0000256" key="2">
    <source>
        <dbReference type="ARBA" id="ARBA00001968"/>
    </source>
</evidence>
<name>A0A7K1LJH8_9MICC</name>
<dbReference type="Gene3D" id="3.30.565.10">
    <property type="entry name" value="Histidine kinase-like ATPase, C-terminal domain"/>
    <property type="match status" value="1"/>
</dbReference>
<dbReference type="PROSITE" id="PS50885">
    <property type="entry name" value="HAMP"/>
    <property type="match status" value="1"/>
</dbReference>
<comment type="subcellular location">
    <subcellularLocation>
        <location evidence="3">Cell membrane</location>
    </subcellularLocation>
</comment>
<keyword evidence="7 13" id="KW-0812">Transmembrane</keyword>
<evidence type="ECO:0000256" key="3">
    <source>
        <dbReference type="ARBA" id="ARBA00004236"/>
    </source>
</evidence>
<evidence type="ECO:0000313" key="17">
    <source>
        <dbReference type="Proteomes" id="UP000462152"/>
    </source>
</evidence>